<evidence type="ECO:0000256" key="10">
    <source>
        <dbReference type="PROSITE-ProRule" id="PRU00169"/>
    </source>
</evidence>
<keyword evidence="6" id="KW-0902">Two-component regulatory system</keyword>
<dbReference type="InterPro" id="IPR004358">
    <property type="entry name" value="Sig_transdc_His_kin-like_C"/>
</dbReference>
<accession>A0A8J7CKP4</accession>
<dbReference type="PANTHER" id="PTHR43547">
    <property type="entry name" value="TWO-COMPONENT HISTIDINE KINASE"/>
    <property type="match status" value="1"/>
</dbReference>
<dbReference type="FunFam" id="3.40.50.2300:FF:000001">
    <property type="entry name" value="DNA-binding response regulator PhoB"/>
    <property type="match status" value="1"/>
</dbReference>
<dbReference type="InterPro" id="IPR003594">
    <property type="entry name" value="HATPase_dom"/>
</dbReference>
<proteinExistence type="predicted"/>
<dbReference type="Pfam" id="PF00512">
    <property type="entry name" value="HisKA"/>
    <property type="match status" value="1"/>
</dbReference>
<evidence type="ECO:0000256" key="5">
    <source>
        <dbReference type="ARBA" id="ARBA00022777"/>
    </source>
</evidence>
<dbReference type="Pfam" id="PF02518">
    <property type="entry name" value="HATPase_c"/>
    <property type="match status" value="1"/>
</dbReference>
<keyword evidence="5 14" id="KW-0418">Kinase</keyword>
<dbReference type="Gene3D" id="3.40.50.2300">
    <property type="match status" value="1"/>
</dbReference>
<protein>
    <recommendedName>
        <fullName evidence="2">histidine kinase</fullName>
        <ecNumber evidence="2">2.7.13.3</ecNumber>
    </recommendedName>
</protein>
<keyword evidence="9" id="KW-0804">Transcription</keyword>
<dbReference type="PROSITE" id="PS50110">
    <property type="entry name" value="RESPONSE_REGULATORY"/>
    <property type="match status" value="1"/>
</dbReference>
<dbReference type="Gene3D" id="3.30.565.10">
    <property type="entry name" value="Histidine kinase-like ATPase, C-terminal domain"/>
    <property type="match status" value="1"/>
</dbReference>
<dbReference type="InterPro" id="IPR001789">
    <property type="entry name" value="Sig_transdc_resp-reg_receiver"/>
</dbReference>
<dbReference type="SUPFAM" id="SSF52172">
    <property type="entry name" value="CheY-like"/>
    <property type="match status" value="1"/>
</dbReference>
<dbReference type="SMART" id="SM00388">
    <property type="entry name" value="HisKA"/>
    <property type="match status" value="1"/>
</dbReference>
<feature type="domain" description="Response regulatory" evidence="13">
    <location>
        <begin position="12"/>
        <end position="128"/>
    </location>
</feature>
<name>A0A8J7CKP4_9BACT</name>
<dbReference type="Gene3D" id="1.10.287.130">
    <property type="match status" value="1"/>
</dbReference>
<dbReference type="Proteomes" id="UP000648239">
    <property type="component" value="Unassembled WGS sequence"/>
</dbReference>
<keyword evidence="4" id="KW-0808">Transferase</keyword>
<dbReference type="Pfam" id="PF00072">
    <property type="entry name" value="Response_reg"/>
    <property type="match status" value="1"/>
</dbReference>
<dbReference type="SMART" id="SM00448">
    <property type="entry name" value="REC"/>
    <property type="match status" value="1"/>
</dbReference>
<feature type="domain" description="Histidine kinase" evidence="12">
    <location>
        <begin position="164"/>
        <end position="379"/>
    </location>
</feature>
<dbReference type="GO" id="GO:0003677">
    <property type="term" value="F:DNA binding"/>
    <property type="evidence" value="ECO:0007669"/>
    <property type="project" value="UniProtKB-KW"/>
</dbReference>
<dbReference type="InterPro" id="IPR011006">
    <property type="entry name" value="CheY-like_superfamily"/>
</dbReference>
<dbReference type="GO" id="GO:0000155">
    <property type="term" value="F:phosphorelay sensor kinase activity"/>
    <property type="evidence" value="ECO:0007669"/>
    <property type="project" value="InterPro"/>
</dbReference>
<organism evidence="14 15">
    <name type="scientific">Candidatus Polarisedimenticola svalbardensis</name>
    <dbReference type="NCBI Taxonomy" id="2886004"/>
    <lineage>
        <taxon>Bacteria</taxon>
        <taxon>Pseudomonadati</taxon>
        <taxon>Acidobacteriota</taxon>
        <taxon>Candidatus Polarisedimenticolia</taxon>
        <taxon>Candidatus Polarisedimenticolales</taxon>
        <taxon>Candidatus Polarisedimenticolaceae</taxon>
        <taxon>Candidatus Polarisedimenticola</taxon>
    </lineage>
</organism>
<dbReference type="FunFam" id="3.30.565.10:FF:000006">
    <property type="entry name" value="Sensor histidine kinase WalK"/>
    <property type="match status" value="1"/>
</dbReference>
<evidence type="ECO:0000256" key="9">
    <source>
        <dbReference type="ARBA" id="ARBA00023163"/>
    </source>
</evidence>
<keyword evidence="8" id="KW-0238">DNA-binding</keyword>
<dbReference type="PRINTS" id="PR00344">
    <property type="entry name" value="BCTRLSENSOR"/>
</dbReference>
<dbReference type="CDD" id="cd00075">
    <property type="entry name" value="HATPase"/>
    <property type="match status" value="1"/>
</dbReference>
<feature type="region of interest" description="Disordered" evidence="11">
    <location>
        <begin position="387"/>
        <end position="407"/>
    </location>
</feature>
<keyword evidence="7" id="KW-0805">Transcription regulation</keyword>
<dbReference type="InterPro" id="IPR003661">
    <property type="entry name" value="HisK_dim/P_dom"/>
</dbReference>
<evidence type="ECO:0000259" key="13">
    <source>
        <dbReference type="PROSITE" id="PS50110"/>
    </source>
</evidence>
<evidence type="ECO:0000256" key="1">
    <source>
        <dbReference type="ARBA" id="ARBA00000085"/>
    </source>
</evidence>
<feature type="modified residue" description="4-aspartylphosphate" evidence="10">
    <location>
        <position position="61"/>
    </location>
</feature>
<dbReference type="AlphaFoldDB" id="A0A8J7CKP4"/>
<evidence type="ECO:0000313" key="15">
    <source>
        <dbReference type="Proteomes" id="UP000648239"/>
    </source>
</evidence>
<evidence type="ECO:0000256" key="2">
    <source>
        <dbReference type="ARBA" id="ARBA00012438"/>
    </source>
</evidence>
<dbReference type="PANTHER" id="PTHR43547:SF2">
    <property type="entry name" value="HYBRID SIGNAL TRANSDUCTION HISTIDINE KINASE C"/>
    <property type="match status" value="1"/>
</dbReference>
<comment type="caution">
    <text evidence="14">The sequence shown here is derived from an EMBL/GenBank/DDBJ whole genome shotgun (WGS) entry which is preliminary data.</text>
</comment>
<dbReference type="EC" id="2.7.13.3" evidence="2"/>
<evidence type="ECO:0000259" key="12">
    <source>
        <dbReference type="PROSITE" id="PS50109"/>
    </source>
</evidence>
<reference evidence="14 15" key="1">
    <citation type="submission" date="2020-08" db="EMBL/GenBank/DDBJ databases">
        <title>Acidobacteriota in marine sediments use diverse sulfur dissimilation pathways.</title>
        <authorList>
            <person name="Wasmund K."/>
        </authorList>
    </citation>
    <scope>NUCLEOTIDE SEQUENCE [LARGE SCALE GENOMIC DNA]</scope>
    <source>
        <strain evidence="14">MAG AM4</strain>
    </source>
</reference>
<gene>
    <name evidence="14" type="ORF">IFK94_04850</name>
</gene>
<dbReference type="InterPro" id="IPR036097">
    <property type="entry name" value="HisK_dim/P_sf"/>
</dbReference>
<keyword evidence="3 10" id="KW-0597">Phosphoprotein</keyword>
<dbReference type="SMART" id="SM00387">
    <property type="entry name" value="HATPase_c"/>
    <property type="match status" value="1"/>
</dbReference>
<evidence type="ECO:0000256" key="3">
    <source>
        <dbReference type="ARBA" id="ARBA00022553"/>
    </source>
</evidence>
<dbReference type="InterPro" id="IPR036890">
    <property type="entry name" value="HATPase_C_sf"/>
</dbReference>
<comment type="catalytic activity">
    <reaction evidence="1">
        <text>ATP + protein L-histidine = ADP + protein N-phospho-L-histidine.</text>
        <dbReference type="EC" id="2.7.13.3"/>
    </reaction>
</comment>
<dbReference type="EMBL" id="JACXWD010000010">
    <property type="protein sequence ID" value="MBD3867438.1"/>
    <property type="molecule type" value="Genomic_DNA"/>
</dbReference>
<dbReference type="CDD" id="cd00082">
    <property type="entry name" value="HisKA"/>
    <property type="match status" value="1"/>
</dbReference>
<evidence type="ECO:0000256" key="4">
    <source>
        <dbReference type="ARBA" id="ARBA00022679"/>
    </source>
</evidence>
<dbReference type="SUPFAM" id="SSF55874">
    <property type="entry name" value="ATPase domain of HSP90 chaperone/DNA topoisomerase II/histidine kinase"/>
    <property type="match status" value="1"/>
</dbReference>
<evidence type="ECO:0000256" key="8">
    <source>
        <dbReference type="ARBA" id="ARBA00023125"/>
    </source>
</evidence>
<sequence length="407" mass="44461">MSTIDYRPEAVDILVVDDEEQNRLLLEEYLRPAGYTVRTAENGETALKMALEKPPDLVLLDIMMPDINGMEVCQRLKSHESTRLSQVMLVTALGGSSAQVQGLDCGADDYVVKPVRRDEFLAKVRSMLRVQRLVLELHRTRESLHLRNAELEELHALKATLSQSLVHDLKNPLTSMLGNLELLSREIDEAKRMRVTRCRNQAARMHGMILDLLDVAGLEEGRLKLKQETVPADDLIHGSLEGLEGLAEQHSVTIEVDLVSAEAEIHGDRSVLTRVLDNLLVNAMSHSPSGGVITVTCEARAEGVEVGVTDQGSGIPEQLRDKVFEKFARLELQGEGVSANRGLGLTFSRLAVEAHGGVIWVENAPEGGARFRMILPSVEELRLYGSEGDSAGIDGRPGATASDAASG</sequence>
<dbReference type="PROSITE" id="PS50109">
    <property type="entry name" value="HIS_KIN"/>
    <property type="match status" value="1"/>
</dbReference>
<evidence type="ECO:0000256" key="7">
    <source>
        <dbReference type="ARBA" id="ARBA00023015"/>
    </source>
</evidence>
<dbReference type="SUPFAM" id="SSF47384">
    <property type="entry name" value="Homodimeric domain of signal transducing histidine kinase"/>
    <property type="match status" value="1"/>
</dbReference>
<evidence type="ECO:0000256" key="11">
    <source>
        <dbReference type="SAM" id="MobiDB-lite"/>
    </source>
</evidence>
<evidence type="ECO:0000313" key="14">
    <source>
        <dbReference type="EMBL" id="MBD3867438.1"/>
    </source>
</evidence>
<evidence type="ECO:0000256" key="6">
    <source>
        <dbReference type="ARBA" id="ARBA00023012"/>
    </source>
</evidence>
<dbReference type="InterPro" id="IPR005467">
    <property type="entry name" value="His_kinase_dom"/>
</dbReference>